<evidence type="ECO:0000313" key="3">
    <source>
        <dbReference type="Proteomes" id="UP000248340"/>
    </source>
</evidence>
<name>A0A319C6L0_9EURO</name>
<proteinExistence type="predicted"/>
<keyword evidence="1" id="KW-0812">Transmembrane</keyword>
<dbReference type="GeneID" id="37142088"/>
<evidence type="ECO:0000256" key="1">
    <source>
        <dbReference type="SAM" id="Phobius"/>
    </source>
</evidence>
<accession>A0A319C6L0</accession>
<dbReference type="Proteomes" id="UP000248340">
    <property type="component" value="Unassembled WGS sequence"/>
</dbReference>
<reference evidence="2 3" key="1">
    <citation type="submission" date="2016-12" db="EMBL/GenBank/DDBJ databases">
        <title>The genomes of Aspergillus section Nigri reveals drivers in fungal speciation.</title>
        <authorList>
            <consortium name="DOE Joint Genome Institute"/>
            <person name="Vesth T.C."/>
            <person name="Nybo J."/>
            <person name="Theobald S."/>
            <person name="Brandl J."/>
            <person name="Frisvad J.C."/>
            <person name="Nielsen K.F."/>
            <person name="Lyhne E.K."/>
            <person name="Kogle M.E."/>
            <person name="Kuo A."/>
            <person name="Riley R."/>
            <person name="Clum A."/>
            <person name="Nolan M."/>
            <person name="Lipzen A."/>
            <person name="Salamov A."/>
            <person name="Henrissat B."/>
            <person name="Wiebenga A."/>
            <person name="De Vries R.P."/>
            <person name="Grigoriev I.V."/>
            <person name="Mortensen U.H."/>
            <person name="Andersen M.R."/>
            <person name="Baker S.E."/>
        </authorList>
    </citation>
    <scope>NUCLEOTIDE SEQUENCE [LARGE SCALE GENOMIC DNA]</scope>
    <source>
        <strain evidence="2 3">CBS 121591</strain>
    </source>
</reference>
<keyword evidence="1" id="KW-0472">Membrane</keyword>
<dbReference type="RefSeq" id="XP_025491155.1">
    <property type="nucleotide sequence ID" value="XM_025639346.1"/>
</dbReference>
<feature type="transmembrane region" description="Helical" evidence="1">
    <location>
        <begin position="29"/>
        <end position="50"/>
    </location>
</feature>
<gene>
    <name evidence="2" type="ORF">BO82DRAFT_402820</name>
</gene>
<evidence type="ECO:0000313" key="2">
    <source>
        <dbReference type="EMBL" id="PYH80955.1"/>
    </source>
</evidence>
<keyword evidence="1" id="KW-1133">Transmembrane helix</keyword>
<organism evidence="2 3">
    <name type="scientific">Aspergillus uvarum CBS 121591</name>
    <dbReference type="NCBI Taxonomy" id="1448315"/>
    <lineage>
        <taxon>Eukaryota</taxon>
        <taxon>Fungi</taxon>
        <taxon>Dikarya</taxon>
        <taxon>Ascomycota</taxon>
        <taxon>Pezizomycotina</taxon>
        <taxon>Eurotiomycetes</taxon>
        <taxon>Eurotiomycetidae</taxon>
        <taxon>Eurotiales</taxon>
        <taxon>Aspergillaceae</taxon>
        <taxon>Aspergillus</taxon>
        <taxon>Aspergillus subgen. Circumdati</taxon>
    </lineage>
</organism>
<keyword evidence="3" id="KW-1185">Reference proteome</keyword>
<dbReference type="EMBL" id="KZ821705">
    <property type="protein sequence ID" value="PYH80955.1"/>
    <property type="molecule type" value="Genomic_DNA"/>
</dbReference>
<sequence length="128" mass="14218">MNNGCCPVRHEPVYGGLSDAHPKPLPLRYAYHCLAAWLGLVIFIPSTWLIGADERRSDATVKPLHHSLIKTVKGRETPTLHSWSINCSLVRLWLRPRPAITTAEFRRQDALPGFWAGNGSFSCAALST</sequence>
<dbReference type="VEuPathDB" id="FungiDB:BO82DRAFT_402820"/>
<protein>
    <submittedName>
        <fullName evidence="2">Uncharacterized protein</fullName>
    </submittedName>
</protein>
<dbReference type="AlphaFoldDB" id="A0A319C6L0"/>